<accession>L1JPL5</accession>
<reference evidence="8" key="2">
    <citation type="submission" date="2012-11" db="EMBL/GenBank/DDBJ databases">
        <authorList>
            <person name="Kuo A."/>
            <person name="Curtis B.A."/>
            <person name="Tanifuji G."/>
            <person name="Burki F."/>
            <person name="Gruber A."/>
            <person name="Irimia M."/>
            <person name="Maruyama S."/>
            <person name="Arias M.C."/>
            <person name="Ball S.G."/>
            <person name="Gile G.H."/>
            <person name="Hirakawa Y."/>
            <person name="Hopkins J.F."/>
            <person name="Rensing S.A."/>
            <person name="Schmutz J."/>
            <person name="Symeonidi A."/>
            <person name="Elias M."/>
            <person name="Eveleigh R.J."/>
            <person name="Herman E.K."/>
            <person name="Klute M.J."/>
            <person name="Nakayama T."/>
            <person name="Obornik M."/>
            <person name="Reyes-Prieto A."/>
            <person name="Armbrust E.V."/>
            <person name="Aves S.J."/>
            <person name="Beiko R.G."/>
            <person name="Coutinho P."/>
            <person name="Dacks J.B."/>
            <person name="Durnford D.G."/>
            <person name="Fast N.M."/>
            <person name="Green B.R."/>
            <person name="Grisdale C."/>
            <person name="Hempe F."/>
            <person name="Henrissat B."/>
            <person name="Hoppner M.P."/>
            <person name="Ishida K.-I."/>
            <person name="Kim E."/>
            <person name="Koreny L."/>
            <person name="Kroth P.G."/>
            <person name="Liu Y."/>
            <person name="Malik S.-B."/>
            <person name="Maier U.G."/>
            <person name="McRose D."/>
            <person name="Mock T."/>
            <person name="Neilson J.A."/>
            <person name="Onodera N.T."/>
            <person name="Poole A.M."/>
            <person name="Pritham E.J."/>
            <person name="Richards T.A."/>
            <person name="Rocap G."/>
            <person name="Roy S.W."/>
            <person name="Sarai C."/>
            <person name="Schaack S."/>
            <person name="Shirato S."/>
            <person name="Slamovits C.H."/>
            <person name="Spencer D.F."/>
            <person name="Suzuki S."/>
            <person name="Worden A.Z."/>
            <person name="Zauner S."/>
            <person name="Barry K."/>
            <person name="Bell C."/>
            <person name="Bharti A.K."/>
            <person name="Crow J.A."/>
            <person name="Grimwood J."/>
            <person name="Kramer R."/>
            <person name="Lindquist E."/>
            <person name="Lucas S."/>
            <person name="Salamov A."/>
            <person name="McFadden G.I."/>
            <person name="Lane C.E."/>
            <person name="Keeling P.J."/>
            <person name="Gray M.W."/>
            <person name="Grigoriev I.V."/>
            <person name="Archibald J.M."/>
        </authorList>
    </citation>
    <scope>NUCLEOTIDE SEQUENCE</scope>
    <source>
        <strain evidence="8">CCMP2712</strain>
    </source>
</reference>
<dbReference type="InterPro" id="IPR011004">
    <property type="entry name" value="Trimer_LpxA-like_sf"/>
</dbReference>
<dbReference type="CDD" id="cd03359">
    <property type="entry name" value="LbH_Dynactin_5"/>
    <property type="match status" value="1"/>
</dbReference>
<keyword evidence="3" id="KW-0206">Cytoskeleton</keyword>
<protein>
    <recommendedName>
        <fullName evidence="5">Dynactin subunit 5</fullName>
    </recommendedName>
</protein>
<evidence type="ECO:0000313" key="6">
    <source>
        <dbReference type="EMBL" id="EKX50008.1"/>
    </source>
</evidence>
<dbReference type="PANTHER" id="PTHR46126:SF1">
    <property type="entry name" value="DYNACTIN SUBUNIT 5"/>
    <property type="match status" value="1"/>
</dbReference>
<dbReference type="eggNOG" id="KOG3121">
    <property type="taxonomic scope" value="Eukaryota"/>
</dbReference>
<dbReference type="PANTHER" id="PTHR46126">
    <property type="entry name" value="DYNACTIN SUBUNIT 5"/>
    <property type="match status" value="1"/>
</dbReference>
<evidence type="ECO:0000256" key="4">
    <source>
        <dbReference type="ARBA" id="ARBA00034706"/>
    </source>
</evidence>
<dbReference type="STRING" id="905079.L1JPL5"/>
<organism evidence="6">
    <name type="scientific">Guillardia theta (strain CCMP2712)</name>
    <name type="common">Cryptophyte</name>
    <dbReference type="NCBI Taxonomy" id="905079"/>
    <lineage>
        <taxon>Eukaryota</taxon>
        <taxon>Cryptophyceae</taxon>
        <taxon>Pyrenomonadales</taxon>
        <taxon>Geminigeraceae</taxon>
        <taxon>Guillardia</taxon>
    </lineage>
</organism>
<dbReference type="Gene3D" id="2.160.10.10">
    <property type="entry name" value="Hexapeptide repeat proteins"/>
    <property type="match status" value="1"/>
</dbReference>
<evidence type="ECO:0000256" key="1">
    <source>
        <dbReference type="ARBA" id="ARBA00004245"/>
    </source>
</evidence>
<evidence type="ECO:0000256" key="3">
    <source>
        <dbReference type="ARBA" id="ARBA00023212"/>
    </source>
</evidence>
<evidence type="ECO:0000256" key="5">
    <source>
        <dbReference type="ARBA" id="ARBA00034865"/>
    </source>
</evidence>
<dbReference type="SUPFAM" id="SSF51161">
    <property type="entry name" value="Trimeric LpxA-like enzymes"/>
    <property type="match status" value="1"/>
</dbReference>
<proteinExistence type="inferred from homology"/>
<dbReference type="GeneID" id="17306732"/>
<evidence type="ECO:0000256" key="2">
    <source>
        <dbReference type="ARBA" id="ARBA00022490"/>
    </source>
</evidence>
<reference evidence="6 8" key="1">
    <citation type="journal article" date="2012" name="Nature">
        <title>Algal genomes reveal evolutionary mosaicism and the fate of nucleomorphs.</title>
        <authorList>
            <consortium name="DOE Joint Genome Institute"/>
            <person name="Curtis B.A."/>
            <person name="Tanifuji G."/>
            <person name="Burki F."/>
            <person name="Gruber A."/>
            <person name="Irimia M."/>
            <person name="Maruyama S."/>
            <person name="Arias M.C."/>
            <person name="Ball S.G."/>
            <person name="Gile G.H."/>
            <person name="Hirakawa Y."/>
            <person name="Hopkins J.F."/>
            <person name="Kuo A."/>
            <person name="Rensing S.A."/>
            <person name="Schmutz J."/>
            <person name="Symeonidi A."/>
            <person name="Elias M."/>
            <person name="Eveleigh R.J."/>
            <person name="Herman E.K."/>
            <person name="Klute M.J."/>
            <person name="Nakayama T."/>
            <person name="Obornik M."/>
            <person name="Reyes-Prieto A."/>
            <person name="Armbrust E.V."/>
            <person name="Aves S.J."/>
            <person name="Beiko R.G."/>
            <person name="Coutinho P."/>
            <person name="Dacks J.B."/>
            <person name="Durnford D.G."/>
            <person name="Fast N.M."/>
            <person name="Green B.R."/>
            <person name="Grisdale C.J."/>
            <person name="Hempel F."/>
            <person name="Henrissat B."/>
            <person name="Hoppner M.P."/>
            <person name="Ishida K."/>
            <person name="Kim E."/>
            <person name="Koreny L."/>
            <person name="Kroth P.G."/>
            <person name="Liu Y."/>
            <person name="Malik S.B."/>
            <person name="Maier U.G."/>
            <person name="McRose D."/>
            <person name="Mock T."/>
            <person name="Neilson J.A."/>
            <person name="Onodera N.T."/>
            <person name="Poole A.M."/>
            <person name="Pritham E.J."/>
            <person name="Richards T.A."/>
            <person name="Rocap G."/>
            <person name="Roy S.W."/>
            <person name="Sarai C."/>
            <person name="Schaack S."/>
            <person name="Shirato S."/>
            <person name="Slamovits C.H."/>
            <person name="Spencer D.F."/>
            <person name="Suzuki S."/>
            <person name="Worden A.Z."/>
            <person name="Zauner S."/>
            <person name="Barry K."/>
            <person name="Bell C."/>
            <person name="Bharti A.K."/>
            <person name="Crow J.A."/>
            <person name="Grimwood J."/>
            <person name="Kramer R."/>
            <person name="Lindquist E."/>
            <person name="Lucas S."/>
            <person name="Salamov A."/>
            <person name="McFadden G.I."/>
            <person name="Lane C.E."/>
            <person name="Keeling P.J."/>
            <person name="Gray M.W."/>
            <person name="Grigoriev I.V."/>
            <person name="Archibald J.M."/>
        </authorList>
    </citation>
    <scope>NUCLEOTIDE SEQUENCE</scope>
    <source>
        <strain evidence="6 8">CCMP2712</strain>
    </source>
</reference>
<keyword evidence="2" id="KW-0963">Cytoplasm</keyword>
<dbReference type="EnsemblProtists" id="EKX50008">
    <property type="protein sequence ID" value="EKX50008"/>
    <property type="gene ID" value="GUITHDRAFT_135684"/>
</dbReference>
<reference evidence="7" key="3">
    <citation type="submission" date="2016-03" db="UniProtKB">
        <authorList>
            <consortium name="EnsemblProtists"/>
        </authorList>
    </citation>
    <scope>IDENTIFICATION</scope>
</reference>
<dbReference type="PaxDb" id="55529-EKX50008"/>
<sequence>MQGEKDSEYLQGSQGTKFSVGAFLYGAHNISLGAKTVIESDTILRGDMAKIKIGRHCVIKPHAVLRPSFKKSKSGSSFFPMTIGNNTSIGRGSVVEALKVGSCVDIGANCIIGKRAILSDCCKIDDGTVIPPDTVVPPFARMRGIPGHIYDELPETFEGMMHQATFEYIFEVSKRSD</sequence>
<evidence type="ECO:0000313" key="7">
    <source>
        <dbReference type="EnsemblProtists" id="EKX50008"/>
    </source>
</evidence>
<comment type="similarity">
    <text evidence="4">Belongs to the dynactin subunits 5/6 family. Dynactin subunit 5 subfamily.</text>
</comment>
<dbReference type="HOGENOM" id="CLU_088622_0_0_1"/>
<gene>
    <name evidence="6" type="ORF">GUITHDRAFT_135684</name>
</gene>
<dbReference type="InterPro" id="IPR047125">
    <property type="entry name" value="DCTN5"/>
</dbReference>
<dbReference type="KEGG" id="gtt:GUITHDRAFT_135684"/>
<dbReference type="GO" id="GO:0005869">
    <property type="term" value="C:dynactin complex"/>
    <property type="evidence" value="ECO:0007669"/>
    <property type="project" value="TreeGrafter"/>
</dbReference>
<name>L1JPL5_GUITC</name>
<dbReference type="OrthoDB" id="417208at2759"/>
<dbReference type="EMBL" id="JH992980">
    <property type="protein sequence ID" value="EKX50008.1"/>
    <property type="molecule type" value="Genomic_DNA"/>
</dbReference>
<evidence type="ECO:0000313" key="8">
    <source>
        <dbReference type="Proteomes" id="UP000011087"/>
    </source>
</evidence>
<dbReference type="Proteomes" id="UP000011087">
    <property type="component" value="Unassembled WGS sequence"/>
</dbReference>
<comment type="subcellular location">
    <subcellularLocation>
        <location evidence="1">Cytoplasm</location>
        <location evidence="1">Cytoskeleton</location>
    </subcellularLocation>
</comment>
<dbReference type="AlphaFoldDB" id="L1JPL5"/>
<dbReference type="OMA" id="SQIHGTQ"/>
<dbReference type="RefSeq" id="XP_005836988.1">
    <property type="nucleotide sequence ID" value="XM_005836931.1"/>
</dbReference>
<dbReference type="Pfam" id="PF21711">
    <property type="entry name" value="DCTN5"/>
    <property type="match status" value="1"/>
</dbReference>
<keyword evidence="8" id="KW-1185">Reference proteome</keyword>